<sequence>MSAGFASSSVYSRSTGSVKIHGLPVPDCLHVRAADHHVGDARGLSTALETTVSRLQIANKDRPRACSGLYEELALTVTEASRKLLSQTQSHLQDCLFEQESETTDRGFLLQGAKKINAALQNSRACETAALQNWIDKWDQAPGAQTSVRWVLVEIGGPLEKAEELFYSGS</sequence>
<proteinExistence type="predicted"/>
<evidence type="ECO:0000313" key="2">
    <source>
        <dbReference type="Proteomes" id="UP001150904"/>
    </source>
</evidence>
<dbReference type="Proteomes" id="UP001150904">
    <property type="component" value="Unassembled WGS sequence"/>
</dbReference>
<comment type="caution">
    <text evidence="1">The sequence shown here is derived from an EMBL/GenBank/DDBJ whole genome shotgun (WGS) entry which is preliminary data.</text>
</comment>
<accession>A0A9W9JLR8</accession>
<keyword evidence="2" id="KW-1185">Reference proteome</keyword>
<name>A0A9W9JLR8_9EURO</name>
<organism evidence="1 2">
    <name type="scientific">Penicillium cinerascens</name>
    <dbReference type="NCBI Taxonomy" id="70096"/>
    <lineage>
        <taxon>Eukaryota</taxon>
        <taxon>Fungi</taxon>
        <taxon>Dikarya</taxon>
        <taxon>Ascomycota</taxon>
        <taxon>Pezizomycotina</taxon>
        <taxon>Eurotiomycetes</taxon>
        <taxon>Eurotiomycetidae</taxon>
        <taxon>Eurotiales</taxon>
        <taxon>Aspergillaceae</taxon>
        <taxon>Penicillium</taxon>
    </lineage>
</organism>
<dbReference type="EMBL" id="JAPQKR010000014">
    <property type="protein sequence ID" value="KAJ5198752.1"/>
    <property type="molecule type" value="Genomic_DNA"/>
</dbReference>
<dbReference type="GeneID" id="83182232"/>
<evidence type="ECO:0000313" key="1">
    <source>
        <dbReference type="EMBL" id="KAJ5198752.1"/>
    </source>
</evidence>
<reference evidence="1" key="1">
    <citation type="submission" date="2022-12" db="EMBL/GenBank/DDBJ databases">
        <authorList>
            <person name="Petersen C."/>
        </authorList>
    </citation>
    <scope>NUCLEOTIDE SEQUENCE</scope>
    <source>
        <strain evidence="1">IBT 15544</strain>
    </source>
</reference>
<gene>
    <name evidence="1" type="ORF">N7498_007869</name>
</gene>
<dbReference type="AlphaFoldDB" id="A0A9W9JLR8"/>
<protein>
    <submittedName>
        <fullName evidence="1">Uncharacterized protein</fullName>
    </submittedName>
</protein>
<reference evidence="1" key="2">
    <citation type="journal article" date="2023" name="IMA Fungus">
        <title>Comparative genomic study of the Penicillium genus elucidates a diverse pangenome and 15 lateral gene transfer events.</title>
        <authorList>
            <person name="Petersen C."/>
            <person name="Sorensen T."/>
            <person name="Nielsen M.R."/>
            <person name="Sondergaard T.E."/>
            <person name="Sorensen J.L."/>
            <person name="Fitzpatrick D.A."/>
            <person name="Frisvad J.C."/>
            <person name="Nielsen K.L."/>
        </authorList>
    </citation>
    <scope>NUCLEOTIDE SEQUENCE</scope>
    <source>
        <strain evidence="1">IBT 15544</strain>
    </source>
</reference>
<dbReference type="RefSeq" id="XP_058307180.1">
    <property type="nucleotide sequence ID" value="XM_058454931.1"/>
</dbReference>